<proteinExistence type="predicted"/>
<comment type="caution">
    <text evidence="3">The sequence shown here is derived from an EMBL/GenBank/DDBJ whole genome shotgun (WGS) entry which is preliminary data.</text>
</comment>
<dbReference type="InterPro" id="IPR049450">
    <property type="entry name" value="ACOT8-like_C"/>
</dbReference>
<dbReference type="AlphaFoldDB" id="A0A6I4W351"/>
<dbReference type="PANTHER" id="PTHR38110">
    <property type="entry name" value="CHROMOSOME 23, WHOLE GENOME SHOTGUN SEQUENCE"/>
    <property type="match status" value="1"/>
</dbReference>
<name>A0A6I4W351_9ACTN</name>
<feature type="domain" description="Acyl-CoA thioesterase-like N-terminal HotDog" evidence="1">
    <location>
        <begin position="26"/>
        <end position="104"/>
    </location>
</feature>
<evidence type="ECO:0000313" key="4">
    <source>
        <dbReference type="Proteomes" id="UP000431901"/>
    </source>
</evidence>
<feature type="domain" description="Acyl-CoA thioesterase-like C-terminal" evidence="2">
    <location>
        <begin position="127"/>
        <end position="260"/>
    </location>
</feature>
<sequence>MSRFGDATELRRVGDGRYAVDLDGDFGFAKALNGGYVMAVLGRAAVDASEHAHPVSTAATFLRTVQAGPAEVDVDVRKTGATTTTARVTLVQEDRPVTEALITTATLDAAAEPTFSGARPVPELPPPDACLDFADGPGDELKGFASCVDLRFDPAAMGWLSGAPSGRPEMRAWFRLRDPHEPDPFVLAFAVDALPPVAFNAGANGWCPTVELTWYLRALPAPGTLQVHSGGRLVADGWFDEETEIWDSAGRLVAQSRQIARLGR</sequence>
<evidence type="ECO:0000313" key="3">
    <source>
        <dbReference type="EMBL" id="MXQ62855.1"/>
    </source>
</evidence>
<evidence type="ECO:0000259" key="1">
    <source>
        <dbReference type="Pfam" id="PF13622"/>
    </source>
</evidence>
<keyword evidence="4" id="KW-1185">Reference proteome</keyword>
<dbReference type="Pfam" id="PF20789">
    <property type="entry name" value="4HBT_3C"/>
    <property type="match status" value="1"/>
</dbReference>
<evidence type="ECO:0000259" key="2">
    <source>
        <dbReference type="Pfam" id="PF20789"/>
    </source>
</evidence>
<organism evidence="3 4">
    <name type="scientific">Actinomadura rayongensis</name>
    <dbReference type="NCBI Taxonomy" id="1429076"/>
    <lineage>
        <taxon>Bacteria</taxon>
        <taxon>Bacillati</taxon>
        <taxon>Actinomycetota</taxon>
        <taxon>Actinomycetes</taxon>
        <taxon>Streptosporangiales</taxon>
        <taxon>Thermomonosporaceae</taxon>
        <taxon>Actinomadura</taxon>
    </lineage>
</organism>
<dbReference type="InterPro" id="IPR052389">
    <property type="entry name" value="Sec_Metab_Biosynth-Assoc"/>
</dbReference>
<dbReference type="Gene3D" id="2.40.160.210">
    <property type="entry name" value="Acyl-CoA thioesterase, double hotdog domain"/>
    <property type="match status" value="1"/>
</dbReference>
<dbReference type="RefSeq" id="WP_161101087.1">
    <property type="nucleotide sequence ID" value="NZ_JBHLYI010000002.1"/>
</dbReference>
<dbReference type="Pfam" id="PF13622">
    <property type="entry name" value="4HBT_3"/>
    <property type="match status" value="1"/>
</dbReference>
<dbReference type="EMBL" id="WUTW01000001">
    <property type="protein sequence ID" value="MXQ62855.1"/>
    <property type="molecule type" value="Genomic_DNA"/>
</dbReference>
<dbReference type="InterPro" id="IPR042171">
    <property type="entry name" value="Acyl-CoA_hotdog"/>
</dbReference>
<dbReference type="InterPro" id="IPR029069">
    <property type="entry name" value="HotDog_dom_sf"/>
</dbReference>
<gene>
    <name evidence="3" type="ORF">GQ466_02290</name>
</gene>
<reference evidence="3 4" key="1">
    <citation type="submission" date="2019-12" db="EMBL/GenBank/DDBJ databases">
        <title>Nocardia macrotermitis sp. nov. and Nocardia aurantia sp. nov., isolated from the gut of the fungus growing-termite Macrotermes natalensis.</title>
        <authorList>
            <person name="Christine B."/>
            <person name="Rene B."/>
        </authorList>
    </citation>
    <scope>NUCLEOTIDE SEQUENCE [LARGE SCALE GENOMIC DNA]</scope>
    <source>
        <strain evidence="3 4">DSM 102126</strain>
    </source>
</reference>
<accession>A0A6I4W351</accession>
<dbReference type="InterPro" id="IPR049449">
    <property type="entry name" value="TesB_ACOT8-like_N"/>
</dbReference>
<dbReference type="PANTHER" id="PTHR38110:SF1">
    <property type="entry name" value="THIOESTERASE DOMAIN-CONTAINING PROTEIN"/>
    <property type="match status" value="1"/>
</dbReference>
<dbReference type="OrthoDB" id="5418286at2"/>
<protein>
    <submittedName>
        <fullName evidence="3">Thioesterase family protein</fullName>
    </submittedName>
</protein>
<dbReference type="SUPFAM" id="SSF54637">
    <property type="entry name" value="Thioesterase/thiol ester dehydrase-isomerase"/>
    <property type="match status" value="2"/>
</dbReference>
<dbReference type="Proteomes" id="UP000431901">
    <property type="component" value="Unassembled WGS sequence"/>
</dbReference>